<protein>
    <submittedName>
        <fullName evidence="2">Uncharacterized protein</fullName>
    </submittedName>
</protein>
<proteinExistence type="predicted"/>
<feature type="compositionally biased region" description="Acidic residues" evidence="1">
    <location>
        <begin position="366"/>
        <end position="378"/>
    </location>
</feature>
<evidence type="ECO:0000256" key="1">
    <source>
        <dbReference type="SAM" id="MobiDB-lite"/>
    </source>
</evidence>
<dbReference type="InParanoid" id="F2UC77"/>
<dbReference type="OrthoDB" id="550867at2759"/>
<name>F2UC77_SALR5</name>
<keyword evidence="3" id="KW-1185">Reference proteome</keyword>
<dbReference type="AlphaFoldDB" id="F2UC77"/>
<evidence type="ECO:0000313" key="2">
    <source>
        <dbReference type="EMBL" id="EGD74184.1"/>
    </source>
</evidence>
<feature type="region of interest" description="Disordered" evidence="1">
    <location>
        <begin position="342"/>
        <end position="391"/>
    </location>
</feature>
<dbReference type="eggNOG" id="ENOG502S5HM">
    <property type="taxonomic scope" value="Eukaryota"/>
</dbReference>
<organism evidence="3">
    <name type="scientific">Salpingoeca rosetta (strain ATCC 50818 / BSB-021)</name>
    <dbReference type="NCBI Taxonomy" id="946362"/>
    <lineage>
        <taxon>Eukaryota</taxon>
        <taxon>Choanoflagellata</taxon>
        <taxon>Craspedida</taxon>
        <taxon>Salpingoecidae</taxon>
        <taxon>Salpingoeca</taxon>
    </lineage>
</organism>
<accession>F2UC77</accession>
<dbReference type="KEGG" id="sre:PTSG_06192"/>
<reference evidence="2" key="1">
    <citation type="submission" date="2009-08" db="EMBL/GenBank/DDBJ databases">
        <title>Annotation of Salpingoeca rosetta.</title>
        <authorList>
            <consortium name="The Broad Institute Genome Sequencing Platform"/>
            <person name="Russ C."/>
            <person name="Cuomo C."/>
            <person name="Burger G."/>
            <person name="Gray M.W."/>
            <person name="Holland P.W.H."/>
            <person name="King N."/>
            <person name="Lang F.B.F."/>
            <person name="Roger A.J."/>
            <person name="Ruiz-Trillo I."/>
            <person name="Young S.K."/>
            <person name="Zeng Q."/>
            <person name="Gargeya S."/>
            <person name="Alvarado L."/>
            <person name="Berlin A."/>
            <person name="Chapman S.B."/>
            <person name="Chen Z."/>
            <person name="Freedman E."/>
            <person name="Gellesch M."/>
            <person name="Goldberg J."/>
            <person name="Griggs A."/>
            <person name="Gujja S."/>
            <person name="Heilman E."/>
            <person name="Heiman D."/>
            <person name="Howarth C."/>
            <person name="Mehta T."/>
            <person name="Neiman D."/>
            <person name="Pearson M."/>
            <person name="Roberts A."/>
            <person name="Saif S."/>
            <person name="Shea T."/>
            <person name="Shenoy N."/>
            <person name="Sisk P."/>
            <person name="Stolte C."/>
            <person name="Sykes S."/>
            <person name="White J."/>
            <person name="Yandava C."/>
            <person name="Haas B."/>
            <person name="Nusbaum C."/>
            <person name="Birren B."/>
        </authorList>
    </citation>
    <scope>NUCLEOTIDE SEQUENCE [LARGE SCALE GENOMIC DNA]</scope>
    <source>
        <strain evidence="2">ATCC 50818</strain>
    </source>
</reference>
<sequence length="417" mass="46990">MMRGRRRGLGVRTRTSVGSVLAVRLQGFRPSSPRGSGTLHDFFGGTDHSVPTFFLLDFPRKRARFVRQLPANTYVLKSSIKWHGKQLQLCSRHPLPSKEDSAQIPRSSYPDHAVSILKSHLQKCVRRQRAELVASTMRELMALAMFDLLRRLPIIVIEDVCLHQQFPVLVWLMAAVSKGADLSAEMLDWLVSFAAMLANCPHRDDSAMFPDSAEAFDVQKISKELKNEEQKSLLYSMQLRRSFGGMSCDGAMMDKMTRVWLRRFKVDPDMTTCRPALSTPLPSLSLKATPPLNRAKWELAAVDFHCSGVVDSLKATHPEMGEGEIKQLMWDCSSGINTRTRRSFDEAGQETAQHKPTTHNKKDARADDDDDDDNDNDVDYGSTTTTTASEHEAELKVWRTLLQSTARAFAQRLIARL</sequence>
<dbReference type="Proteomes" id="UP000007799">
    <property type="component" value="Unassembled WGS sequence"/>
</dbReference>
<dbReference type="GeneID" id="16073657"/>
<dbReference type="RefSeq" id="XP_004993084.1">
    <property type="nucleotide sequence ID" value="XM_004993027.1"/>
</dbReference>
<dbReference type="EMBL" id="GL832968">
    <property type="protein sequence ID" value="EGD74184.1"/>
    <property type="molecule type" value="Genomic_DNA"/>
</dbReference>
<gene>
    <name evidence="2" type="ORF">PTSG_06192</name>
</gene>
<evidence type="ECO:0000313" key="3">
    <source>
        <dbReference type="Proteomes" id="UP000007799"/>
    </source>
</evidence>